<reference evidence="2 3" key="1">
    <citation type="submission" date="2017-12" db="EMBL/GenBank/DDBJ databases">
        <authorList>
            <consortium name="DOE Joint Genome Institute"/>
            <person name="Haridas S."/>
            <person name="Kjaerbolling I."/>
            <person name="Vesth T.C."/>
            <person name="Frisvad J.C."/>
            <person name="Nybo J.L."/>
            <person name="Theobald S."/>
            <person name="Kuo A."/>
            <person name="Bowyer P."/>
            <person name="Matsuda Y."/>
            <person name="Mondo S."/>
            <person name="Lyhne E.K."/>
            <person name="Kogle M.E."/>
            <person name="Clum A."/>
            <person name="Lipzen A."/>
            <person name="Salamov A."/>
            <person name="Ngan C.Y."/>
            <person name="Daum C."/>
            <person name="Chiniquy J."/>
            <person name="Barry K."/>
            <person name="LaButti K."/>
            <person name="Simmons B.A."/>
            <person name="Magnuson J.K."/>
            <person name="Mortensen U.H."/>
            <person name="Larsen T.O."/>
            <person name="Grigoriev I.V."/>
            <person name="Baker S.E."/>
            <person name="Andersen M.R."/>
            <person name="Nordberg H.P."/>
            <person name="Cantor M.N."/>
            <person name="Hua S.X."/>
        </authorList>
    </citation>
    <scope>NUCLEOTIDE SEQUENCE [LARGE SCALE GENOMIC DNA]</scope>
    <source>
        <strain evidence="2 3">CBS 102.13</strain>
    </source>
</reference>
<dbReference type="RefSeq" id="XP_024670686.1">
    <property type="nucleotide sequence ID" value="XM_024819126.1"/>
</dbReference>
<feature type="compositionally biased region" description="Pro residues" evidence="1">
    <location>
        <begin position="82"/>
        <end position="98"/>
    </location>
</feature>
<sequence length="271" mass="30262">MESQSYNAADLTSVLRTLSALSSNPPPPEKDSPATAHRTHVKDDELEEEDTYEPTDSLPISAPTPAPQTPQGKQQPSSSHRPPQPAQQHPPPPPPPPGNKVDISTITTWPSALRHVMRTVGQNESIQQRIRFLIQRQHDHEKQWWRGRVALVEKQKARAEKKKELDEVLRSVGAPVDSKQVSTAEEDRAELTNYDTKVYRASTQMADAMVGELHALQIPFFHRIERPSAHDPAGTTPRRAGTDAPTVSLSGDELVTLQRRMLELLQDLCKE</sequence>
<gene>
    <name evidence="2" type="ORF">BDW47DRAFT_47625</name>
</gene>
<dbReference type="Pfam" id="PF10454">
    <property type="entry name" value="DUF2458"/>
    <property type="match status" value="1"/>
</dbReference>
<dbReference type="EMBL" id="KZ559149">
    <property type="protein sequence ID" value="PLB36674.1"/>
    <property type="molecule type" value="Genomic_DNA"/>
</dbReference>
<evidence type="ECO:0000313" key="2">
    <source>
        <dbReference type="EMBL" id="PLB36674.1"/>
    </source>
</evidence>
<feature type="region of interest" description="Disordered" evidence="1">
    <location>
        <begin position="17"/>
        <end position="104"/>
    </location>
</feature>
<feature type="region of interest" description="Disordered" evidence="1">
    <location>
        <begin position="227"/>
        <end position="247"/>
    </location>
</feature>
<feature type="compositionally biased region" description="Acidic residues" evidence="1">
    <location>
        <begin position="44"/>
        <end position="53"/>
    </location>
</feature>
<dbReference type="Proteomes" id="UP000234585">
    <property type="component" value="Unassembled WGS sequence"/>
</dbReference>
<protein>
    <submittedName>
        <fullName evidence="2">Uncharacterized protein</fullName>
    </submittedName>
</protein>
<dbReference type="InterPro" id="IPR018858">
    <property type="entry name" value="DUF2458"/>
</dbReference>
<dbReference type="OrthoDB" id="5363415at2759"/>
<evidence type="ECO:0000256" key="1">
    <source>
        <dbReference type="SAM" id="MobiDB-lite"/>
    </source>
</evidence>
<proteinExistence type="predicted"/>
<keyword evidence="3" id="KW-1185">Reference proteome</keyword>
<name>A0A2I2F7R8_ASPCN</name>
<dbReference type="GeneID" id="36526286"/>
<organism evidence="2 3">
    <name type="scientific">Aspergillus candidus</name>
    <dbReference type="NCBI Taxonomy" id="41067"/>
    <lineage>
        <taxon>Eukaryota</taxon>
        <taxon>Fungi</taxon>
        <taxon>Dikarya</taxon>
        <taxon>Ascomycota</taxon>
        <taxon>Pezizomycotina</taxon>
        <taxon>Eurotiomycetes</taxon>
        <taxon>Eurotiomycetidae</taxon>
        <taxon>Eurotiales</taxon>
        <taxon>Aspergillaceae</taxon>
        <taxon>Aspergillus</taxon>
        <taxon>Aspergillus subgen. Circumdati</taxon>
    </lineage>
</organism>
<evidence type="ECO:0000313" key="3">
    <source>
        <dbReference type="Proteomes" id="UP000234585"/>
    </source>
</evidence>
<dbReference type="AlphaFoldDB" id="A0A2I2F7R8"/>
<accession>A0A2I2F7R8</accession>